<evidence type="ECO:0000256" key="2">
    <source>
        <dbReference type="ARBA" id="ARBA00022723"/>
    </source>
</evidence>
<evidence type="ECO:0000256" key="1">
    <source>
        <dbReference type="ARBA" id="ARBA00022468"/>
    </source>
</evidence>
<dbReference type="OrthoDB" id="983479at2759"/>
<dbReference type="PRINTS" id="PR00405">
    <property type="entry name" value="REVINTRACTNG"/>
</dbReference>
<dbReference type="Gene3D" id="1.10.220.150">
    <property type="entry name" value="Arf GTPase activating protein"/>
    <property type="match status" value="1"/>
</dbReference>
<dbReference type="Proteomes" id="UP000239899">
    <property type="component" value="Unassembled WGS sequence"/>
</dbReference>
<comment type="caution">
    <text evidence="8">The sequence shown here is derived from an EMBL/GenBank/DDBJ whole genome shotgun (WGS) entry which is preliminary data.</text>
</comment>
<dbReference type="PROSITE" id="PS50115">
    <property type="entry name" value="ARFGAP"/>
    <property type="match status" value="1"/>
</dbReference>
<proteinExistence type="predicted"/>
<dbReference type="SMART" id="SM00105">
    <property type="entry name" value="ArfGap"/>
    <property type="match status" value="1"/>
</dbReference>
<keyword evidence="4" id="KW-0862">Zinc</keyword>
<organism evidence="8 9">
    <name type="scientific">Chlorella sorokiniana</name>
    <name type="common">Freshwater green alga</name>
    <dbReference type="NCBI Taxonomy" id="3076"/>
    <lineage>
        <taxon>Eukaryota</taxon>
        <taxon>Viridiplantae</taxon>
        <taxon>Chlorophyta</taxon>
        <taxon>core chlorophytes</taxon>
        <taxon>Trebouxiophyceae</taxon>
        <taxon>Chlorellales</taxon>
        <taxon>Chlorellaceae</taxon>
        <taxon>Chlorella clade</taxon>
        <taxon>Chlorella</taxon>
    </lineage>
</organism>
<dbReference type="SUPFAM" id="SSF57863">
    <property type="entry name" value="ArfGap/RecO-like zinc finger"/>
    <property type="match status" value="1"/>
</dbReference>
<evidence type="ECO:0000259" key="7">
    <source>
        <dbReference type="PROSITE" id="PS50115"/>
    </source>
</evidence>
<keyword evidence="2" id="KW-0479">Metal-binding</keyword>
<feature type="region of interest" description="Disordered" evidence="6">
    <location>
        <begin position="358"/>
        <end position="458"/>
    </location>
</feature>
<dbReference type="AlphaFoldDB" id="A0A2P6TNX5"/>
<feature type="region of interest" description="Disordered" evidence="6">
    <location>
        <begin position="208"/>
        <end position="240"/>
    </location>
</feature>
<evidence type="ECO:0000256" key="6">
    <source>
        <dbReference type="SAM" id="MobiDB-lite"/>
    </source>
</evidence>
<sequence length="458" mass="47301">MAQPEALRLLRSLQSQPENKVCVDCEMKNPQWASVSYGIFMCLECSGKHRGLGVHISFVRSVTMDAWNPDQLRRMQLGGNDKLNKFLAQYGVAKHTEIRDKYNSKAAEYFRERLRAEVDGRPYTPPPPSADNKMMPRNKSFAASPHTGQEDWDDWGGASSGGDGGGGLGSVSSHPHAPAARSGSEYSLSQLQASAADKDNFFTRKIAENASRPEGLPPSQGGKYVGFGSTPAPRPAAASGSGAINVDEVTQMFSKGLSSLGQLAGSAAHVAKEKAQQAQLDQTAAAAAEKAKEMGSKGWSFLKSAYASAAAAVEQTAAQSGYKVDLGSRKVAATVHATSASGTVGAYHGGFGGGAPSGYQAVGDGDDGQWGSSNGGGARGGSGSGSYQQPAARDEWGAGWDDAPGGGSSGAPRGGAGGRQQQAAGDAQWSGWDEGGASPSHTVPANGKAADADDWGKW</sequence>
<dbReference type="InterPro" id="IPR037278">
    <property type="entry name" value="ARFGAP/RecO"/>
</dbReference>
<dbReference type="InterPro" id="IPR044519">
    <property type="entry name" value="ARF_GAP_AGD6/7"/>
</dbReference>
<feature type="region of interest" description="Disordered" evidence="6">
    <location>
        <begin position="117"/>
        <end position="192"/>
    </location>
</feature>
<evidence type="ECO:0000256" key="3">
    <source>
        <dbReference type="ARBA" id="ARBA00022771"/>
    </source>
</evidence>
<evidence type="ECO:0000313" key="8">
    <source>
        <dbReference type="EMBL" id="PRW51028.1"/>
    </source>
</evidence>
<keyword evidence="1" id="KW-0343">GTPase activation</keyword>
<evidence type="ECO:0000256" key="5">
    <source>
        <dbReference type="PROSITE-ProRule" id="PRU00288"/>
    </source>
</evidence>
<name>A0A2P6TNX5_CHLSO</name>
<accession>A0A2P6TNX5</accession>
<dbReference type="InterPro" id="IPR038508">
    <property type="entry name" value="ArfGAP_dom_sf"/>
</dbReference>
<dbReference type="CDD" id="cd08830">
    <property type="entry name" value="ArfGap_ArfGap1"/>
    <property type="match status" value="1"/>
</dbReference>
<evidence type="ECO:0000256" key="4">
    <source>
        <dbReference type="ARBA" id="ARBA00022833"/>
    </source>
</evidence>
<feature type="domain" description="Arf-GAP" evidence="7">
    <location>
        <begin position="4"/>
        <end position="123"/>
    </location>
</feature>
<keyword evidence="3 5" id="KW-0863">Zinc-finger</keyword>
<dbReference type="InterPro" id="IPR001164">
    <property type="entry name" value="ArfGAP_dom"/>
</dbReference>
<dbReference type="GO" id="GO:0005096">
    <property type="term" value="F:GTPase activator activity"/>
    <property type="evidence" value="ECO:0007669"/>
    <property type="project" value="UniProtKB-KW"/>
</dbReference>
<feature type="compositionally biased region" description="Gly residues" evidence="6">
    <location>
        <begin position="158"/>
        <end position="169"/>
    </location>
</feature>
<evidence type="ECO:0000313" key="9">
    <source>
        <dbReference type="Proteomes" id="UP000239899"/>
    </source>
</evidence>
<dbReference type="EMBL" id="LHPG02000010">
    <property type="protein sequence ID" value="PRW51028.1"/>
    <property type="molecule type" value="Genomic_DNA"/>
</dbReference>
<reference evidence="8 9" key="1">
    <citation type="journal article" date="2018" name="Plant J.">
        <title>Genome sequences of Chlorella sorokiniana UTEX 1602 and Micractinium conductrix SAG 241.80: implications to maltose excretion by a green alga.</title>
        <authorList>
            <person name="Arriola M.B."/>
            <person name="Velmurugan N."/>
            <person name="Zhang Y."/>
            <person name="Plunkett M.H."/>
            <person name="Hondzo H."/>
            <person name="Barney B.M."/>
        </authorList>
    </citation>
    <scope>NUCLEOTIDE SEQUENCE [LARGE SCALE GENOMIC DNA]</scope>
    <source>
        <strain evidence="9">UTEX 1602</strain>
    </source>
</reference>
<dbReference type="FunFam" id="1.10.220.150:FF:000014">
    <property type="entry name" value="ADP-ribosylation factor GTPase-activating protein"/>
    <property type="match status" value="1"/>
</dbReference>
<dbReference type="Pfam" id="PF01412">
    <property type="entry name" value="ArfGap"/>
    <property type="match status" value="1"/>
</dbReference>
<dbReference type="PANTHER" id="PTHR47021:SF4">
    <property type="entry name" value="ADP-RIBOSYLATION FACTOR GTPASE-ACTIVATING PROTEIN AGD6-RELATED"/>
    <property type="match status" value="1"/>
</dbReference>
<dbReference type="STRING" id="3076.A0A2P6TNX5"/>
<feature type="compositionally biased region" description="Gly residues" evidence="6">
    <location>
        <begin position="373"/>
        <end position="384"/>
    </location>
</feature>
<protein>
    <submittedName>
        <fullName evidence="8">ADP-ribosylation factor GTPase-activating AGD7-like</fullName>
    </submittedName>
</protein>
<feature type="compositionally biased region" description="Low complexity" evidence="6">
    <location>
        <begin position="228"/>
        <end position="240"/>
    </location>
</feature>
<feature type="compositionally biased region" description="Gly residues" evidence="6">
    <location>
        <begin position="404"/>
        <end position="418"/>
    </location>
</feature>
<dbReference type="GO" id="GO:0016192">
    <property type="term" value="P:vesicle-mediated transport"/>
    <property type="evidence" value="ECO:0007669"/>
    <property type="project" value="InterPro"/>
</dbReference>
<dbReference type="GO" id="GO:0008270">
    <property type="term" value="F:zinc ion binding"/>
    <property type="evidence" value="ECO:0007669"/>
    <property type="project" value="UniProtKB-KW"/>
</dbReference>
<gene>
    <name evidence="8" type="ORF">C2E21_5342</name>
</gene>
<keyword evidence="9" id="KW-1185">Reference proteome</keyword>
<dbReference type="PANTHER" id="PTHR47021">
    <property type="entry name" value="ADP-RIBOSYLATION FACTOR GTPASE-ACTIVATING PROTEIN AGD6-RELATED"/>
    <property type="match status" value="1"/>
</dbReference>
<feature type="compositionally biased region" description="Low complexity" evidence="6">
    <location>
        <begin position="419"/>
        <end position="428"/>
    </location>
</feature>